<evidence type="ECO:0000256" key="1">
    <source>
        <dbReference type="ARBA" id="ARBA00004651"/>
    </source>
</evidence>
<dbReference type="PANTHER" id="PTHR35007:SF2">
    <property type="entry name" value="PILUS ASSEMBLE PROTEIN"/>
    <property type="match status" value="1"/>
</dbReference>
<dbReference type="Pfam" id="PF00482">
    <property type="entry name" value="T2SSF"/>
    <property type="match status" value="1"/>
</dbReference>
<sequence>MNAFLISSLLQLCLAILLFMLFLDERRQRRAIKRKLGVSGTLDREKLLHEFGRSRLSKRSLRLDSETIRLLNQLGWRKSKQKALYVAIQLGLPIVLMLVSQLASLLSAAPGSSWLTMLSLAAIGYLAPKRWLANSAKRRQGRLAEEIEMALPLLRILFEVGMTVEQALRILSIEGRRILPELSWELEQMLNRVDAGMSLQEELQRSANLIAVDEVSDCFVVLEQLSRQGSGAMASLLAMKELLTERRVTALQEKVSKMSAKMSIVMISFLFPALMIVLAGPGFMAIVRAFGEMG</sequence>
<organism evidence="8 9">
    <name type="scientific">Oceanimonas doudoroffii</name>
    <dbReference type="NCBI Taxonomy" id="84158"/>
    <lineage>
        <taxon>Bacteria</taxon>
        <taxon>Pseudomonadati</taxon>
        <taxon>Pseudomonadota</taxon>
        <taxon>Gammaproteobacteria</taxon>
        <taxon>Aeromonadales</taxon>
        <taxon>Aeromonadaceae</taxon>
        <taxon>Oceanimonas</taxon>
    </lineage>
</organism>
<proteinExistence type="predicted"/>
<keyword evidence="2" id="KW-1003">Cell membrane</keyword>
<evidence type="ECO:0000256" key="6">
    <source>
        <dbReference type="SAM" id="Phobius"/>
    </source>
</evidence>
<keyword evidence="9" id="KW-1185">Reference proteome</keyword>
<keyword evidence="5 6" id="KW-0472">Membrane</keyword>
<evidence type="ECO:0000256" key="4">
    <source>
        <dbReference type="ARBA" id="ARBA00022989"/>
    </source>
</evidence>
<evidence type="ECO:0000256" key="5">
    <source>
        <dbReference type="ARBA" id="ARBA00023136"/>
    </source>
</evidence>
<keyword evidence="4 6" id="KW-1133">Transmembrane helix</keyword>
<comment type="caution">
    <text evidence="8">The sequence shown here is derived from an EMBL/GenBank/DDBJ whole genome shotgun (WGS) entry which is preliminary data.</text>
</comment>
<evidence type="ECO:0000313" key="9">
    <source>
        <dbReference type="Proteomes" id="UP000242757"/>
    </source>
</evidence>
<evidence type="ECO:0000256" key="2">
    <source>
        <dbReference type="ARBA" id="ARBA00022475"/>
    </source>
</evidence>
<feature type="transmembrane region" description="Helical" evidence="6">
    <location>
        <begin position="6"/>
        <end position="23"/>
    </location>
</feature>
<feature type="domain" description="Type II secretion system protein GspF" evidence="7">
    <location>
        <begin position="153"/>
        <end position="278"/>
    </location>
</feature>
<dbReference type="RefSeq" id="WP_094201766.1">
    <property type="nucleotide sequence ID" value="NZ_NBIM01000007.1"/>
</dbReference>
<protein>
    <submittedName>
        <fullName evidence="8">Type II secretion system protein F</fullName>
    </submittedName>
</protein>
<feature type="transmembrane region" description="Helical" evidence="6">
    <location>
        <begin position="83"/>
        <end position="106"/>
    </location>
</feature>
<reference evidence="8 9" key="1">
    <citation type="submission" date="2017-08" db="EMBL/GenBank/DDBJ databases">
        <title>A Genome Sequence of Oceanimonas doudoroffii ATCC 27123T.</title>
        <authorList>
            <person name="Brennan M.A."/>
            <person name="Maclea K.S."/>
            <person name="Mcclelland W.D."/>
            <person name="Trachtenberg A.M."/>
        </authorList>
    </citation>
    <scope>NUCLEOTIDE SEQUENCE [LARGE SCALE GENOMIC DNA]</scope>
    <source>
        <strain evidence="8 9">ATCC 27123</strain>
    </source>
</reference>
<gene>
    <name evidence="8" type="ORF">B6S08_15770</name>
</gene>
<dbReference type="OrthoDB" id="8534919at2"/>
<evidence type="ECO:0000313" key="8">
    <source>
        <dbReference type="EMBL" id="OXY80880.1"/>
    </source>
</evidence>
<dbReference type="InterPro" id="IPR018076">
    <property type="entry name" value="T2SS_GspF_dom"/>
</dbReference>
<accession>A0A233RBW0</accession>
<name>A0A233RBW0_9GAMM</name>
<dbReference type="GO" id="GO:0005886">
    <property type="term" value="C:plasma membrane"/>
    <property type="evidence" value="ECO:0007669"/>
    <property type="project" value="UniProtKB-SubCell"/>
</dbReference>
<feature type="transmembrane region" description="Helical" evidence="6">
    <location>
        <begin position="112"/>
        <end position="132"/>
    </location>
</feature>
<dbReference type="AlphaFoldDB" id="A0A233RBW0"/>
<feature type="transmembrane region" description="Helical" evidence="6">
    <location>
        <begin position="264"/>
        <end position="287"/>
    </location>
</feature>
<dbReference type="PANTHER" id="PTHR35007">
    <property type="entry name" value="INTEGRAL MEMBRANE PROTEIN-RELATED"/>
    <property type="match status" value="1"/>
</dbReference>
<evidence type="ECO:0000259" key="7">
    <source>
        <dbReference type="Pfam" id="PF00482"/>
    </source>
</evidence>
<keyword evidence="3 6" id="KW-0812">Transmembrane</keyword>
<dbReference type="EMBL" id="NBIM01000007">
    <property type="protein sequence ID" value="OXY80880.1"/>
    <property type="molecule type" value="Genomic_DNA"/>
</dbReference>
<evidence type="ECO:0000256" key="3">
    <source>
        <dbReference type="ARBA" id="ARBA00022692"/>
    </source>
</evidence>
<comment type="subcellular location">
    <subcellularLocation>
        <location evidence="1">Cell membrane</location>
        <topology evidence="1">Multi-pass membrane protein</topology>
    </subcellularLocation>
</comment>
<dbReference type="Proteomes" id="UP000242757">
    <property type="component" value="Unassembled WGS sequence"/>
</dbReference>